<dbReference type="Pfam" id="PF09133">
    <property type="entry name" value="SANTA"/>
    <property type="match status" value="1"/>
</dbReference>
<feature type="region of interest" description="Disordered" evidence="1">
    <location>
        <begin position="484"/>
        <end position="546"/>
    </location>
</feature>
<feature type="compositionally biased region" description="Polar residues" evidence="1">
    <location>
        <begin position="491"/>
        <end position="502"/>
    </location>
</feature>
<protein>
    <recommendedName>
        <fullName evidence="2">SANTA domain-containing protein</fullName>
    </recommendedName>
</protein>
<gene>
    <name evidence="3" type="ORF">Ddye_010973</name>
</gene>
<dbReference type="InterPro" id="IPR053090">
    <property type="entry name" value="Centromere_KNL-2_homolog"/>
</dbReference>
<keyword evidence="4" id="KW-1185">Reference proteome</keyword>
<organism evidence="3 4">
    <name type="scientific">Dipteronia dyeriana</name>
    <dbReference type="NCBI Taxonomy" id="168575"/>
    <lineage>
        <taxon>Eukaryota</taxon>
        <taxon>Viridiplantae</taxon>
        <taxon>Streptophyta</taxon>
        <taxon>Embryophyta</taxon>
        <taxon>Tracheophyta</taxon>
        <taxon>Spermatophyta</taxon>
        <taxon>Magnoliopsida</taxon>
        <taxon>eudicotyledons</taxon>
        <taxon>Gunneridae</taxon>
        <taxon>Pentapetalae</taxon>
        <taxon>rosids</taxon>
        <taxon>malvids</taxon>
        <taxon>Sapindales</taxon>
        <taxon>Sapindaceae</taxon>
        <taxon>Hippocastanoideae</taxon>
        <taxon>Acereae</taxon>
        <taxon>Dipteronia</taxon>
    </lineage>
</organism>
<reference evidence="3" key="1">
    <citation type="journal article" date="2023" name="Plant J.">
        <title>Genome sequences and population genomics provide insights into the demographic history, inbreeding, and mutation load of two 'living fossil' tree species of Dipteronia.</title>
        <authorList>
            <person name="Feng Y."/>
            <person name="Comes H.P."/>
            <person name="Chen J."/>
            <person name="Zhu S."/>
            <person name="Lu R."/>
            <person name="Zhang X."/>
            <person name="Li P."/>
            <person name="Qiu J."/>
            <person name="Olsen K.M."/>
            <person name="Qiu Y."/>
        </authorList>
    </citation>
    <scope>NUCLEOTIDE SEQUENCE</scope>
    <source>
        <strain evidence="3">KIB01</strain>
    </source>
</reference>
<feature type="region of interest" description="Disordered" evidence="1">
    <location>
        <begin position="629"/>
        <end position="712"/>
    </location>
</feature>
<evidence type="ECO:0000256" key="1">
    <source>
        <dbReference type="SAM" id="MobiDB-lite"/>
    </source>
</evidence>
<evidence type="ECO:0000313" key="3">
    <source>
        <dbReference type="EMBL" id="KAK2657921.1"/>
    </source>
</evidence>
<feature type="region of interest" description="Disordered" evidence="1">
    <location>
        <begin position="217"/>
        <end position="247"/>
    </location>
</feature>
<evidence type="ECO:0000313" key="4">
    <source>
        <dbReference type="Proteomes" id="UP001280121"/>
    </source>
</evidence>
<dbReference type="InterPro" id="IPR015216">
    <property type="entry name" value="SANTA"/>
</dbReference>
<dbReference type="PANTHER" id="PTHR35311">
    <property type="entry name" value="KINETOCHORE-ASSOCIATED PROTEIN KNL-2 HOMOLOG"/>
    <property type="match status" value="1"/>
</dbReference>
<name>A0AAD9XEW9_9ROSI</name>
<feature type="compositionally biased region" description="Basic and acidic residues" evidence="1">
    <location>
        <begin position="678"/>
        <end position="690"/>
    </location>
</feature>
<proteinExistence type="predicted"/>
<evidence type="ECO:0000259" key="2">
    <source>
        <dbReference type="Pfam" id="PF09133"/>
    </source>
</evidence>
<dbReference type="PANTHER" id="PTHR35311:SF9">
    <property type="entry name" value="KINETOCHORE-ASSOCIATED PROTEIN KNL-2 HOMOLOG"/>
    <property type="match status" value="1"/>
</dbReference>
<feature type="domain" description="SANTA" evidence="2">
    <location>
        <begin position="26"/>
        <end position="88"/>
    </location>
</feature>
<comment type="caution">
    <text evidence="3">The sequence shown here is derived from an EMBL/GenBank/DDBJ whole genome shotgun (WGS) entry which is preliminary data.</text>
</comment>
<dbReference type="AlphaFoldDB" id="A0AAD9XEW9"/>
<accession>A0AAD9XEW9</accession>
<sequence>MKSLKEKYLLLLDSHPETFCHRIQLQAMRVFTSAPIVKQYDVFTLETADGICIILSGFINKARTKENGFSDEVFSHFLFGFPPFWEAYNEKCLEEEFTTGPRLATIPDTNGSATGHDVAGMKNTSQNTTPINYEVNVKNKHNVEDINEDAENVSEKVTTNVSKGSDCQNHAAEDNIEKANDHPSQNLLPSMSCDINVVSLPKDNLPLPAEFSSYNVTGSPERMANSKGCDEGSKGTVRKSKTQEPASLESLTNLDPAVPVGDSSLDLRITSTKSKTQDPSCLESTISNVELGECLINKASDVENLNSSNLDPALPIGDSGLDLRIMTRKSKTQEPACLESISTGNAASGECSISKASDIEYLKSSNLDPAVPVGNPGVDLRITSSRPKNSEHQDENGVTYGNKDCSTFSLPQEFVATVRCTGEKPSGVEGSSLSAFGLGMMHTPSLSTSPIYEDPNYQKPSGNCVDDTMNFPIVESDINANGFTPTKVHKNTLNVTPSNSGSRKTRSQNKRPGFTGSVKCKNKELMPKTSKRSDGENLKSCSSGTSIHSGKKIDILEAGRSQSINKMVRNLNGSSKGKKKERHTVVLALQTKRKKMGSASLLSDGTSNLEGMNIFNFCDDELQQPTHDTVVKDNSKQGKSHRKESQARIPRQKPNNSDRSRNEFSDTNHQCESVTAVGEREATAKGDSSKKKARRKINFDTQARPLTQGRKENIVSPESLSLKRSRSGRLLLPSLDFWRNQIAVYDADRKITGIQVATPSKGSKSEPPKKRSR</sequence>
<dbReference type="Proteomes" id="UP001280121">
    <property type="component" value="Unassembled WGS sequence"/>
</dbReference>
<feature type="compositionally biased region" description="Basic and acidic residues" evidence="1">
    <location>
        <begin position="656"/>
        <end position="666"/>
    </location>
</feature>
<dbReference type="EMBL" id="JANJYI010000003">
    <property type="protein sequence ID" value="KAK2657921.1"/>
    <property type="molecule type" value="Genomic_DNA"/>
</dbReference>
<feature type="compositionally biased region" description="Basic and acidic residues" evidence="1">
    <location>
        <begin position="521"/>
        <end position="537"/>
    </location>
</feature>